<name>A0A8D8T4C1_9HEMI</name>
<accession>A0A8D8T4C1</accession>
<reference evidence="1" key="1">
    <citation type="submission" date="2021-05" db="EMBL/GenBank/DDBJ databases">
        <authorList>
            <person name="Alioto T."/>
            <person name="Alioto T."/>
            <person name="Gomez Garrido J."/>
        </authorList>
    </citation>
    <scope>NUCLEOTIDE SEQUENCE</scope>
</reference>
<proteinExistence type="predicted"/>
<evidence type="ECO:0000313" key="1">
    <source>
        <dbReference type="EMBL" id="CAG6679349.1"/>
    </source>
</evidence>
<organism evidence="1">
    <name type="scientific">Cacopsylla melanoneura</name>
    <dbReference type="NCBI Taxonomy" id="428564"/>
    <lineage>
        <taxon>Eukaryota</taxon>
        <taxon>Metazoa</taxon>
        <taxon>Ecdysozoa</taxon>
        <taxon>Arthropoda</taxon>
        <taxon>Hexapoda</taxon>
        <taxon>Insecta</taxon>
        <taxon>Pterygota</taxon>
        <taxon>Neoptera</taxon>
        <taxon>Paraneoptera</taxon>
        <taxon>Hemiptera</taxon>
        <taxon>Sternorrhyncha</taxon>
        <taxon>Psylloidea</taxon>
        <taxon>Psyllidae</taxon>
        <taxon>Psyllinae</taxon>
        <taxon>Cacopsylla</taxon>
    </lineage>
</organism>
<sequence>MKNMSLKNMISVTYCHTGLVCSPGGNIADQKVQDVLHSHGINTELRFFSFFQISAVYILLYKLYPRNSKLHVVIVSKNRFQNFTFFPPNFSSLENFYCCDVPIARAKCLISKFSLFSCEFKHTRFS</sequence>
<dbReference type="AlphaFoldDB" id="A0A8D8T4C1"/>
<dbReference type="EMBL" id="HBUF01248764">
    <property type="protein sequence ID" value="CAG6679348.1"/>
    <property type="molecule type" value="Transcribed_RNA"/>
</dbReference>
<dbReference type="EMBL" id="HBUF01248765">
    <property type="protein sequence ID" value="CAG6679349.1"/>
    <property type="molecule type" value="Transcribed_RNA"/>
</dbReference>
<protein>
    <submittedName>
        <fullName evidence="1">Uncharacterized protein</fullName>
    </submittedName>
</protein>